<dbReference type="Gene3D" id="3.90.550.10">
    <property type="entry name" value="Spore Coat Polysaccharide Biosynthesis Protein SpsA, Chain A"/>
    <property type="match status" value="1"/>
</dbReference>
<dbReference type="InterPro" id="IPR043148">
    <property type="entry name" value="TagF_C"/>
</dbReference>
<comment type="caution">
    <text evidence="2">The sequence shown here is derived from an EMBL/GenBank/DDBJ whole genome shotgun (WGS) entry which is preliminary data.</text>
</comment>
<name>A0A559SWK0_9HYPH</name>
<accession>A0A559SWK0</accession>
<dbReference type="GO" id="GO:0016740">
    <property type="term" value="F:transferase activity"/>
    <property type="evidence" value="ECO:0007669"/>
    <property type="project" value="UniProtKB-KW"/>
</dbReference>
<dbReference type="GO" id="GO:0000271">
    <property type="term" value="P:polysaccharide biosynthetic process"/>
    <property type="evidence" value="ECO:0007669"/>
    <property type="project" value="InterPro"/>
</dbReference>
<evidence type="ECO:0000313" key="3">
    <source>
        <dbReference type="Proteomes" id="UP000319824"/>
    </source>
</evidence>
<dbReference type="Pfam" id="PF10111">
    <property type="entry name" value="Glyco_tranf_2_2"/>
    <property type="match status" value="1"/>
</dbReference>
<dbReference type="InterPro" id="IPR007833">
    <property type="entry name" value="Capsule_polysaccharide_synth"/>
</dbReference>
<proteinExistence type="predicted"/>
<dbReference type="EMBL" id="VISO01000003">
    <property type="protein sequence ID" value="TVZ66733.1"/>
    <property type="molecule type" value="Genomic_DNA"/>
</dbReference>
<evidence type="ECO:0000313" key="2">
    <source>
        <dbReference type="EMBL" id="TVZ66733.1"/>
    </source>
</evidence>
<dbReference type="InterPro" id="IPR029044">
    <property type="entry name" value="Nucleotide-diphossugar_trans"/>
</dbReference>
<dbReference type="GO" id="GO:0015774">
    <property type="term" value="P:polysaccharide transport"/>
    <property type="evidence" value="ECO:0007669"/>
    <property type="project" value="InterPro"/>
</dbReference>
<dbReference type="SUPFAM" id="SSF53448">
    <property type="entry name" value="Nucleotide-diphospho-sugar transferases"/>
    <property type="match status" value="1"/>
</dbReference>
<dbReference type="Gene3D" id="3.40.50.12580">
    <property type="match status" value="1"/>
</dbReference>
<feature type="domain" description="Glycosyltransferase 2-like prokaryotic type" evidence="1">
    <location>
        <begin position="11"/>
        <end position="274"/>
    </location>
</feature>
<organism evidence="2 3">
    <name type="scientific">Rhizobium mongolense USDA 1844</name>
    <dbReference type="NCBI Taxonomy" id="1079460"/>
    <lineage>
        <taxon>Bacteria</taxon>
        <taxon>Pseudomonadati</taxon>
        <taxon>Pseudomonadota</taxon>
        <taxon>Alphaproteobacteria</taxon>
        <taxon>Hyphomicrobiales</taxon>
        <taxon>Rhizobiaceae</taxon>
        <taxon>Rhizobium/Agrobacterium group</taxon>
        <taxon>Rhizobium</taxon>
    </lineage>
</organism>
<dbReference type="CDD" id="cd00761">
    <property type="entry name" value="Glyco_tranf_GTA_type"/>
    <property type="match status" value="1"/>
</dbReference>
<gene>
    <name evidence="2" type="ORF">BCL32_7146</name>
</gene>
<dbReference type="AlphaFoldDB" id="A0A559SWK0"/>
<dbReference type="InterPro" id="IPR019290">
    <property type="entry name" value="GlycosylTrfase-like_prok"/>
</dbReference>
<protein>
    <submittedName>
        <fullName evidence="2">Putative glycosyltransferase involved in capsule biosynthesis</fullName>
    </submittedName>
</protein>
<dbReference type="Pfam" id="PF05159">
    <property type="entry name" value="Capsule_synth"/>
    <property type="match status" value="1"/>
</dbReference>
<evidence type="ECO:0000259" key="1">
    <source>
        <dbReference type="Pfam" id="PF10111"/>
    </source>
</evidence>
<sequence>MPKKSKALITAIIPIRLSKEKLYDEVERIDRIVATLPDMYSVIIVDYGTDSVRSKELKDAAERNNIELVRVETEREPFSIGAARDIGTQHSKTPLVMYHDIDFLMSTENYLRVVSECRLRDMPQNAYAFFALPGAYLTREFTERYLELHSSGDASFADALVHDGVMRHEKKVFEHSTFAISAIVANRHHLLAIGGHDTSFTGHGAEDFELMHRLTSYYERGPRPHDYYKNTKNNSILEYEGFRAFYALYGIDVFQRGTVIAHLWHPRRQDFGYVGTSNQVRVSKTMREFDDGLTSIPPLQDETSGEFTLVLIQPGTMPARALRHAMPALGRFRAIPEKSFADAASLLDFVRSERFTRVFFLNPYGNEHRLSLYRSVKETGIRFVAYDRGALPDSWFFDTEGFLGESQSYARGRWDNPLSHEDRNKTLEWIDRLNLSDNTLEKNGSRIGADHLRQKLHIGDRKVIFVALQRPSDTATIYFSGPCQDAGTFNEWVSQLATSIDSRRYVVIAKKHPLETQRPEIENVTFVDDDTHIKDLIDLADKLVLINSGSGLIAATLGKPVICCGNAFYAHSGFTFEATTPDELVDLAQSDLSVDEETKLRFVKYLVFDFYSFGKTEYLDKVAPDGSLRRLARRTVYSHLRGLTSSPIELGEEPKGISLDAPLFYSFGGRKGIKAISEAKKAKIAAPAPPLPPVRQLSTLRRPLVPIIRPVVRALGTKKKDVQKFEADPAGFFANLKNPAYRVIGSLLFPVRSS</sequence>
<reference evidence="2 3" key="1">
    <citation type="submission" date="2019-06" db="EMBL/GenBank/DDBJ databases">
        <title>Pac Bio to generate improved reference genome sequences for organisms with transposon mutant libraries (support for FEBA project).</title>
        <authorList>
            <person name="Blow M."/>
        </authorList>
    </citation>
    <scope>NUCLEOTIDE SEQUENCE [LARGE SCALE GENOMIC DNA]</scope>
    <source>
        <strain evidence="2 3">USDA 1844</strain>
    </source>
</reference>
<dbReference type="Proteomes" id="UP000319824">
    <property type="component" value="Unassembled WGS sequence"/>
</dbReference>
<keyword evidence="2" id="KW-0808">Transferase</keyword>
<dbReference type="RefSeq" id="WP_022716833.1">
    <property type="nucleotide sequence ID" value="NZ_ATTQ01000012.1"/>
</dbReference>